<evidence type="ECO:0000313" key="3">
    <source>
        <dbReference type="Proteomes" id="UP001374535"/>
    </source>
</evidence>
<keyword evidence="3" id="KW-1185">Reference proteome</keyword>
<evidence type="ECO:0000256" key="1">
    <source>
        <dbReference type="SAM" id="MobiDB-lite"/>
    </source>
</evidence>
<feature type="region of interest" description="Disordered" evidence="1">
    <location>
        <begin position="87"/>
        <end position="132"/>
    </location>
</feature>
<name>A0AAQ3P0M7_VIGMU</name>
<feature type="compositionally biased region" description="Basic and acidic residues" evidence="1">
    <location>
        <begin position="117"/>
        <end position="126"/>
    </location>
</feature>
<organism evidence="2 3">
    <name type="scientific">Vigna mungo</name>
    <name type="common">Black gram</name>
    <name type="synonym">Phaseolus mungo</name>
    <dbReference type="NCBI Taxonomy" id="3915"/>
    <lineage>
        <taxon>Eukaryota</taxon>
        <taxon>Viridiplantae</taxon>
        <taxon>Streptophyta</taxon>
        <taxon>Embryophyta</taxon>
        <taxon>Tracheophyta</taxon>
        <taxon>Spermatophyta</taxon>
        <taxon>Magnoliopsida</taxon>
        <taxon>eudicotyledons</taxon>
        <taxon>Gunneridae</taxon>
        <taxon>Pentapetalae</taxon>
        <taxon>rosids</taxon>
        <taxon>fabids</taxon>
        <taxon>Fabales</taxon>
        <taxon>Fabaceae</taxon>
        <taxon>Papilionoideae</taxon>
        <taxon>50 kb inversion clade</taxon>
        <taxon>NPAAA clade</taxon>
        <taxon>indigoferoid/millettioid clade</taxon>
        <taxon>Phaseoleae</taxon>
        <taxon>Vigna</taxon>
    </lineage>
</organism>
<proteinExistence type="predicted"/>
<dbReference type="EMBL" id="CP144699">
    <property type="protein sequence ID" value="WVZ19544.1"/>
    <property type="molecule type" value="Genomic_DNA"/>
</dbReference>
<reference evidence="2 3" key="1">
    <citation type="journal article" date="2023" name="Life. Sci Alliance">
        <title>Evolutionary insights into 3D genome organization and epigenetic landscape of Vigna mungo.</title>
        <authorList>
            <person name="Junaid A."/>
            <person name="Singh B."/>
            <person name="Bhatia S."/>
        </authorList>
    </citation>
    <scope>NUCLEOTIDE SEQUENCE [LARGE SCALE GENOMIC DNA]</scope>
    <source>
        <strain evidence="2">Urdbean</strain>
    </source>
</reference>
<evidence type="ECO:0000313" key="2">
    <source>
        <dbReference type="EMBL" id="WVZ19544.1"/>
    </source>
</evidence>
<protein>
    <recommendedName>
        <fullName evidence="4">WRKY transcription factor</fullName>
    </recommendedName>
</protein>
<accession>A0AAQ3P0M7</accession>
<gene>
    <name evidence="2" type="ORF">V8G54_006866</name>
</gene>
<evidence type="ECO:0008006" key="4">
    <source>
        <dbReference type="Google" id="ProtNLM"/>
    </source>
</evidence>
<sequence length="132" mass="15107">MLSPTFPLTSQPIIYHHQLHLAFSGYMDNMDNIIQELLQGLELARQLQVHLHTPSSSHETRDLLIHNIISIFEKALEMVNWKRPVPAGESSQLPLPPAIRMSDSPISSSPQSEDSERDLKDQDHNAFKKRYI</sequence>
<dbReference type="AlphaFoldDB" id="A0AAQ3P0M7"/>
<dbReference type="Proteomes" id="UP001374535">
    <property type="component" value="Chromosome 2"/>
</dbReference>
<feature type="compositionally biased region" description="Low complexity" evidence="1">
    <location>
        <begin position="102"/>
        <end position="112"/>
    </location>
</feature>